<name>A0A1I8PKC2_STOCA</name>
<comment type="similarity">
    <text evidence="1">Belongs to the C19orf12 family.</text>
</comment>
<proteinExistence type="inferred from homology"/>
<gene>
    <name evidence="3" type="primary">106081304</name>
</gene>
<keyword evidence="4" id="KW-1185">Reference proteome</keyword>
<accession>A0A1I8PKC2</accession>
<protein>
    <submittedName>
        <fullName evidence="3">Uncharacterized protein</fullName>
    </submittedName>
</protein>
<evidence type="ECO:0000313" key="4">
    <source>
        <dbReference type="Proteomes" id="UP000095300"/>
    </source>
</evidence>
<keyword evidence="2" id="KW-0472">Membrane</keyword>
<keyword evidence="2" id="KW-1133">Transmembrane helix</keyword>
<dbReference type="EnsemblMetazoa" id="SCAU008847-RA">
    <property type="protein sequence ID" value="SCAU008847-PA"/>
    <property type="gene ID" value="SCAU008847"/>
</dbReference>
<dbReference type="Proteomes" id="UP000095300">
    <property type="component" value="Unassembled WGS sequence"/>
</dbReference>
<feature type="transmembrane region" description="Helical" evidence="2">
    <location>
        <begin position="31"/>
        <end position="63"/>
    </location>
</feature>
<dbReference type="Pfam" id="PF20721">
    <property type="entry name" value="C19orf12"/>
    <property type="match status" value="1"/>
</dbReference>
<dbReference type="InterPro" id="IPR033369">
    <property type="entry name" value="C19orf12"/>
</dbReference>
<dbReference type="OrthoDB" id="5976774at2759"/>
<sequence>MPINGRELIDAISILANENNVRVTVQQSGKGAIICAACCFVGGVLLGPAGLAIGGAAGGVTAYRMTKGNFRPLGDVIINDLSDAQKELLVQKVTDALKDVHPTDLALLLPLIMNNVSIQRAVLNTVVSFVSSELRLQIID</sequence>
<reference evidence="3" key="1">
    <citation type="submission" date="2020-05" db="UniProtKB">
        <authorList>
            <consortium name="EnsemblMetazoa"/>
        </authorList>
    </citation>
    <scope>IDENTIFICATION</scope>
    <source>
        <strain evidence="3">USDA</strain>
    </source>
</reference>
<dbReference type="KEGG" id="scac:106081304"/>
<evidence type="ECO:0000313" key="3">
    <source>
        <dbReference type="EnsemblMetazoa" id="SCAU008847-PA"/>
    </source>
</evidence>
<dbReference type="AlphaFoldDB" id="A0A1I8PKC2"/>
<keyword evidence="2" id="KW-0812">Transmembrane</keyword>
<evidence type="ECO:0000256" key="1">
    <source>
        <dbReference type="ARBA" id="ARBA00029457"/>
    </source>
</evidence>
<dbReference type="PANTHER" id="PTHR31493:SF1">
    <property type="entry name" value="PROTEIN C19ORF12"/>
    <property type="match status" value="1"/>
</dbReference>
<dbReference type="VEuPathDB" id="VectorBase:SCAU008847"/>
<dbReference type="PANTHER" id="PTHR31493">
    <property type="entry name" value="NAZO FAMILY MEMBER"/>
    <property type="match status" value="1"/>
</dbReference>
<evidence type="ECO:0000256" key="2">
    <source>
        <dbReference type="SAM" id="Phobius"/>
    </source>
</evidence>
<organism evidence="3 4">
    <name type="scientific">Stomoxys calcitrans</name>
    <name type="common">Stable fly</name>
    <name type="synonym">Conops calcitrans</name>
    <dbReference type="NCBI Taxonomy" id="35570"/>
    <lineage>
        <taxon>Eukaryota</taxon>
        <taxon>Metazoa</taxon>
        <taxon>Ecdysozoa</taxon>
        <taxon>Arthropoda</taxon>
        <taxon>Hexapoda</taxon>
        <taxon>Insecta</taxon>
        <taxon>Pterygota</taxon>
        <taxon>Neoptera</taxon>
        <taxon>Endopterygota</taxon>
        <taxon>Diptera</taxon>
        <taxon>Brachycera</taxon>
        <taxon>Muscomorpha</taxon>
        <taxon>Muscoidea</taxon>
        <taxon>Muscidae</taxon>
        <taxon>Stomoxys</taxon>
    </lineage>
</organism>